<keyword evidence="2" id="KW-1133">Transmembrane helix</keyword>
<evidence type="ECO:0000313" key="4">
    <source>
        <dbReference type="Proteomes" id="UP000279259"/>
    </source>
</evidence>
<gene>
    <name evidence="3" type="ORF">EHS25_008310</name>
</gene>
<name>A0A427YP20_9TREE</name>
<accession>A0A427YP20</accession>
<protein>
    <submittedName>
        <fullName evidence="3">Uncharacterized protein</fullName>
    </submittedName>
</protein>
<comment type="caution">
    <text evidence="3">The sequence shown here is derived from an EMBL/GenBank/DDBJ whole genome shotgun (WGS) entry which is preliminary data.</text>
</comment>
<dbReference type="OrthoDB" id="10255128at2759"/>
<evidence type="ECO:0000313" key="3">
    <source>
        <dbReference type="EMBL" id="RSH92864.1"/>
    </source>
</evidence>
<dbReference type="Proteomes" id="UP000279259">
    <property type="component" value="Unassembled WGS sequence"/>
</dbReference>
<keyword evidence="2" id="KW-0812">Transmembrane</keyword>
<evidence type="ECO:0000256" key="1">
    <source>
        <dbReference type="SAM" id="MobiDB-lite"/>
    </source>
</evidence>
<keyword evidence="4" id="KW-1185">Reference proteome</keyword>
<dbReference type="EMBL" id="RSCD01000005">
    <property type="protein sequence ID" value="RSH92864.1"/>
    <property type="molecule type" value="Genomic_DNA"/>
</dbReference>
<evidence type="ECO:0000256" key="2">
    <source>
        <dbReference type="SAM" id="Phobius"/>
    </source>
</evidence>
<organism evidence="3 4">
    <name type="scientific">Saitozyma podzolica</name>
    <dbReference type="NCBI Taxonomy" id="1890683"/>
    <lineage>
        <taxon>Eukaryota</taxon>
        <taxon>Fungi</taxon>
        <taxon>Dikarya</taxon>
        <taxon>Basidiomycota</taxon>
        <taxon>Agaricomycotina</taxon>
        <taxon>Tremellomycetes</taxon>
        <taxon>Tremellales</taxon>
        <taxon>Trimorphomycetaceae</taxon>
        <taxon>Saitozyma</taxon>
    </lineage>
</organism>
<dbReference type="AlphaFoldDB" id="A0A427YP20"/>
<proteinExistence type="predicted"/>
<reference evidence="3 4" key="1">
    <citation type="submission" date="2018-11" db="EMBL/GenBank/DDBJ databases">
        <title>Genome sequence of Saitozyma podzolica DSM 27192.</title>
        <authorList>
            <person name="Aliyu H."/>
            <person name="Gorte O."/>
            <person name="Ochsenreither K."/>
        </authorList>
    </citation>
    <scope>NUCLEOTIDE SEQUENCE [LARGE SCALE GENOMIC DNA]</scope>
    <source>
        <strain evidence="3 4">DSM 27192</strain>
    </source>
</reference>
<feature type="compositionally biased region" description="Basic and acidic residues" evidence="1">
    <location>
        <begin position="61"/>
        <end position="76"/>
    </location>
</feature>
<feature type="region of interest" description="Disordered" evidence="1">
    <location>
        <begin position="55"/>
        <end position="76"/>
    </location>
</feature>
<feature type="transmembrane region" description="Helical" evidence="2">
    <location>
        <begin position="121"/>
        <end position="148"/>
    </location>
</feature>
<sequence>MFSNLTYQDKVDTGSVLLPLAPSPPRPLAPSHDLLGEAFFSLLDEYFASRPHLSGQVETQAKGKDKDKEQDRGRGRWMDKQAQSFGHVDTSSKMSAFTSMWKDPQKGATDTVRLPFPSVHLLLFPVPVFFFFFFLLLLRLFLLLLLLIPPHPSIPPQPFSVHLPTCTLSSLPPPSPSS</sequence>
<keyword evidence="2" id="KW-0472">Membrane</keyword>